<proteinExistence type="predicted"/>
<gene>
    <name evidence="2" type="ORF">DFQ01_11736</name>
</gene>
<organism evidence="2 3">
    <name type="scientific">Paenibacillus cellulosilyticus</name>
    <dbReference type="NCBI Taxonomy" id="375489"/>
    <lineage>
        <taxon>Bacteria</taxon>
        <taxon>Bacillati</taxon>
        <taxon>Bacillota</taxon>
        <taxon>Bacilli</taxon>
        <taxon>Bacillales</taxon>
        <taxon>Paenibacillaceae</taxon>
        <taxon>Paenibacillus</taxon>
    </lineage>
</organism>
<comment type="caution">
    <text evidence="2">The sequence shown here is derived from an EMBL/GenBank/DDBJ whole genome shotgun (WGS) entry which is preliminary data.</text>
</comment>
<dbReference type="RefSeq" id="WP_110045533.1">
    <property type="nucleotide sequence ID" value="NZ_CP054612.1"/>
</dbReference>
<dbReference type="Pfam" id="PF04411">
    <property type="entry name" value="PDDEXK_7"/>
    <property type="match status" value="1"/>
</dbReference>
<feature type="domain" description="DUF2357" evidence="1">
    <location>
        <begin position="133"/>
        <end position="386"/>
    </location>
</feature>
<dbReference type="InterPro" id="IPR018633">
    <property type="entry name" value="DUF2357"/>
</dbReference>
<evidence type="ECO:0000313" key="3">
    <source>
        <dbReference type="Proteomes" id="UP000246635"/>
    </source>
</evidence>
<accession>A0A2V2YQ18</accession>
<dbReference type="AlphaFoldDB" id="A0A2V2YQ18"/>
<dbReference type="InterPro" id="IPR007505">
    <property type="entry name" value="PDDEXK_7"/>
</dbReference>
<dbReference type="Proteomes" id="UP000246635">
    <property type="component" value="Unassembled WGS sequence"/>
</dbReference>
<dbReference type="Pfam" id="PF09823">
    <property type="entry name" value="DUF2357"/>
    <property type="match status" value="1"/>
</dbReference>
<dbReference type="EMBL" id="QGTQ01000017">
    <property type="protein sequence ID" value="PWV98526.1"/>
    <property type="molecule type" value="Genomic_DNA"/>
</dbReference>
<reference evidence="2 3" key="1">
    <citation type="submission" date="2018-05" db="EMBL/GenBank/DDBJ databases">
        <title>Genomic Encyclopedia of Type Strains, Phase III (KMG-III): the genomes of soil and plant-associated and newly described type strains.</title>
        <authorList>
            <person name="Whitman W."/>
        </authorList>
    </citation>
    <scope>NUCLEOTIDE SEQUENCE [LARGE SCALE GENOMIC DNA]</scope>
    <source>
        <strain evidence="2 3">CECT 5696</strain>
    </source>
</reference>
<keyword evidence="3" id="KW-1185">Reference proteome</keyword>
<evidence type="ECO:0000313" key="2">
    <source>
        <dbReference type="EMBL" id="PWV98526.1"/>
    </source>
</evidence>
<evidence type="ECO:0000259" key="1">
    <source>
        <dbReference type="Pfam" id="PF09823"/>
    </source>
</evidence>
<dbReference type="OrthoDB" id="11970at2"/>
<name>A0A2V2YQ18_9BACL</name>
<sequence>MDSLLSGSPNESRELLQLRTNLFDVYIKGKAYHPTVETLQLHRENEGTRMKTEITATVLNEQIQLQDYKLFSVASQDWVDGLTEQAEPCFYETQSYELIIESHTDQKIEFFHVSPYLRQAVKPVGRSGRLFSGVLQFQNEIGYTDLEIRLNGQTGLKLQLEIYPTKLDYKRDYHAILNEVNQQIYNLSFDFMRKTYQATGLTQTSSQSLTEYFTILRNVFDQLTGAIERIDKMPHHRMNQEQHIRTADKVKRAGSENVAFLAKRPHLLVQDHKIGFIPIGTEMYRPTQLLETKRKLDYNTNENRFLRWMLERIDHKLADLQAIVTDKKRRSQSPDPVLLDQIKRMKTVLRRLLQFDFLQQAGEMRHFNISMVLQMAPGYREAYRIYLMLMKGLSIQGDLFHVSMKDLAQLYEYWCFLKIHDLLAKKYRLLKQDIIRVNRSGLFVTLDRTQRAKVDYENPNNGERFTLYYNALPSEDQHKEPPTLAQRPDNVLTLHKHDGLGQSKVYKYVFDAKYRINPAFEGSWYQRQYGQPGPEEDDINTMHRYRDSIVYQEKGSTEYERSMFGAYVLFPYADEEKFRTHRFYRSIDLINIGAFPLLPGSTSLLEAFLDELILDSPEKAFERSTQPRGTKPYYENKLSGRNMLVGSMRTGQLEAVLRGSSYYMPLKNLSDHKVLTSLEYIALYQSRKQFEHEAGVQWYGRITDWRIVKRREIKERPPTEGTEEELYVYYTIEQWQQRKTTIEPGGQSVYTCLYTTKYLFDNALELAELRLENEEQLREWREKRRRGKVKVRLDSEHVDLAENVIGIELE</sequence>
<protein>
    <recommendedName>
        <fullName evidence="1">DUF2357 domain-containing protein</fullName>
    </recommendedName>
</protein>